<dbReference type="Proteomes" id="UP000234748">
    <property type="component" value="Unassembled WGS sequence"/>
</dbReference>
<dbReference type="AlphaFoldDB" id="A0A2N5M7X0"/>
<gene>
    <name evidence="1" type="ORF">CUU66_07300</name>
</gene>
<keyword evidence="2" id="KW-1185">Reference proteome</keyword>
<dbReference type="EMBL" id="PGUY01000021">
    <property type="protein sequence ID" value="PLT30460.1"/>
    <property type="molecule type" value="Genomic_DNA"/>
</dbReference>
<proteinExistence type="predicted"/>
<sequence>MPIWNKSGALIYEGFYHSLSQFIESLATCICDLKRNTLATHGRPRELRGLRVVFLIGTSRKRRFVVSPGKNKNAKSVNEL</sequence>
<evidence type="ECO:0000313" key="1">
    <source>
        <dbReference type="EMBL" id="PLT30460.1"/>
    </source>
</evidence>
<reference evidence="1 2" key="1">
    <citation type="submission" date="2017-11" db="EMBL/GenBank/DDBJ databases">
        <title>Comparitive Functional Genomics of Dry Heat Resistant strains isolated from the Viking Spacecraft.</title>
        <authorList>
            <person name="Seuylemezian A."/>
            <person name="Cooper K."/>
            <person name="Vaishampayan P."/>
        </authorList>
    </citation>
    <scope>NUCLEOTIDE SEQUENCE [LARGE SCALE GENOMIC DNA]</scope>
    <source>
        <strain evidence="1 2">V1-29</strain>
    </source>
</reference>
<organism evidence="1 2">
    <name type="scientific">Peribacillus deserti</name>
    <dbReference type="NCBI Taxonomy" id="673318"/>
    <lineage>
        <taxon>Bacteria</taxon>
        <taxon>Bacillati</taxon>
        <taxon>Bacillota</taxon>
        <taxon>Bacilli</taxon>
        <taxon>Bacillales</taxon>
        <taxon>Bacillaceae</taxon>
        <taxon>Peribacillus</taxon>
    </lineage>
</organism>
<accession>A0A2N5M7X0</accession>
<evidence type="ECO:0000313" key="2">
    <source>
        <dbReference type="Proteomes" id="UP000234748"/>
    </source>
</evidence>
<comment type="caution">
    <text evidence="1">The sequence shown here is derived from an EMBL/GenBank/DDBJ whole genome shotgun (WGS) entry which is preliminary data.</text>
</comment>
<name>A0A2N5M7X0_9BACI</name>
<protein>
    <submittedName>
        <fullName evidence="1">Uncharacterized protein</fullName>
    </submittedName>
</protein>